<reference evidence="2 3" key="1">
    <citation type="journal article" date="2016" name="Environ. Microbiol.">
        <title>Genomic resolution of a cold subsurface aquifer community provides metabolic insights for novel microbes adapted to high CO concentrations.</title>
        <authorList>
            <person name="Probst A.J."/>
            <person name="Castelle C.J."/>
            <person name="Singh A."/>
            <person name="Brown C.T."/>
            <person name="Anantharaman K."/>
            <person name="Sharon I."/>
            <person name="Hug L.A."/>
            <person name="Burstein D."/>
            <person name="Emerson J.B."/>
            <person name="Thomas B.C."/>
            <person name="Banfield J.F."/>
        </authorList>
    </citation>
    <scope>NUCLEOTIDE SEQUENCE [LARGE SCALE GENOMIC DNA]</scope>
    <source>
        <strain evidence="2">CG1_02_43_90</strain>
    </source>
</reference>
<feature type="transmembrane region" description="Helical" evidence="1">
    <location>
        <begin position="81"/>
        <end position="99"/>
    </location>
</feature>
<evidence type="ECO:0000313" key="2">
    <source>
        <dbReference type="EMBL" id="OIO30834.1"/>
    </source>
</evidence>
<dbReference type="STRING" id="1805281.AUJ77_01660"/>
<protein>
    <submittedName>
        <fullName evidence="2">Uncharacterized protein</fullName>
    </submittedName>
</protein>
<keyword evidence="1" id="KW-0812">Transmembrane</keyword>
<gene>
    <name evidence="2" type="ORF">AUJ77_01660</name>
</gene>
<name>A0A1J4V0Y8_9BACT</name>
<accession>A0A1J4V0Y8</accession>
<evidence type="ECO:0000313" key="3">
    <source>
        <dbReference type="Proteomes" id="UP000181992"/>
    </source>
</evidence>
<keyword evidence="1" id="KW-1133">Transmembrane helix</keyword>
<sequence>MSSLLQEYLLFVYILCDGSIDLARYALCFLKNDIITHTSNQVQFDVDFSPSTQQKRTESKLVQWVIRNSGGIIRDNNQANYVLLGFVALLFVASLFLIFRGDNNANEKAPARGLPPPTTRGI</sequence>
<dbReference type="Proteomes" id="UP000181992">
    <property type="component" value="Unassembled WGS sequence"/>
</dbReference>
<dbReference type="AlphaFoldDB" id="A0A1J4V0Y8"/>
<organism evidence="2 3">
    <name type="scientific">Candidatus Nomurabacteria bacterium CG1_02_43_90</name>
    <dbReference type="NCBI Taxonomy" id="1805281"/>
    <lineage>
        <taxon>Bacteria</taxon>
        <taxon>Candidatus Nomuraibacteriota</taxon>
    </lineage>
</organism>
<evidence type="ECO:0000256" key="1">
    <source>
        <dbReference type="SAM" id="Phobius"/>
    </source>
</evidence>
<proteinExistence type="predicted"/>
<comment type="caution">
    <text evidence="2">The sequence shown here is derived from an EMBL/GenBank/DDBJ whole genome shotgun (WGS) entry which is preliminary data.</text>
</comment>
<dbReference type="EMBL" id="MNVN01000012">
    <property type="protein sequence ID" value="OIO30834.1"/>
    <property type="molecule type" value="Genomic_DNA"/>
</dbReference>
<keyword evidence="1" id="KW-0472">Membrane</keyword>